<sequence length="896" mass="99808">MDAIDRFQSGLFVQSLQPQKQPLPNQGPEHGNLKEVPLPLLGVSVDVDIQGRFSTTKITQCFTNASSSAARDAHYLFPLYDGSVITSFRCWLGDRLLEGSVKPREVAQENYKEAVSQHKAAVLIGEATPEIFELNVGNIPAKTTVRVEIVYTNVLKLDNSTGGLVLTIPTSVAPRYGHSPVTYYHSDGTNRTLSTDGLKINIQALFPAPIRRMESRTHPISVELGAVTHQSFQEFAKSSTSNEYNLCSARASLADRSAAMDRDFVVLILSVSPELTRSQAIAEAQPDSPHHTTVAVTLIPGTMFMDDLSPTDSAAEIIFITDQSGSMDSKVSALRDVMDTFLRSLPQNCSFNLCSFGSSYSWLWPVSKDYSQDTLDSALQHIESFGADMGGTEILETLKSVLDHTDTGKHVPTNVILLTDGEVWNVDEVVKFVRTTSLLPDRNIRFFSLGIGDRGIGIQGGGYAGVVAQSLGNNWQGRVIQMLKAALVPSRLRCEVDLGPQFTGRIPGSDQHNQDRRIPYVRAPYHIPPLSIFAQFSVYFMIETNVTHLPEMITVSATTDEGKRFSRQLPLQHCLGMTGKHHLAARALMNDYESCQSWLHLANVNSIPNAAHAVEAMVKQEAQQLGQHWSLISKWTSYVAIERKGAEMQQIFIRRAGIMEASDLVRPRPRVWASRPLRHMLPPAWARDSYRPRCQARLGTGPNRSIKNPNVSQRVSHRSDPSYAPPIPAKLESEEIDRPETHCEGMPSPIDILTNETVSVQLKSNCLFHILLRGQKADGRHLHAWFFGIVVQDLMDNLPSSSQPKSFQEREKRPIALMQDVLAIVYITEHHSSEKNLWELQIEKARRWLIKVLAELIALERPVPADEDSGDLATEDLLAKLENLARSQLREMPVYR</sequence>
<dbReference type="RefSeq" id="XP_025473259.1">
    <property type="nucleotide sequence ID" value="XM_025613576.1"/>
</dbReference>
<comment type="caution">
    <text evidence="4">The sequence shown here is derived from an EMBL/GenBank/DDBJ whole genome shotgun (WGS) entry which is preliminary data.</text>
</comment>
<evidence type="ECO:0000313" key="5">
    <source>
        <dbReference type="Proteomes" id="UP000246702"/>
    </source>
</evidence>
<dbReference type="AlphaFoldDB" id="A0A317XGN4"/>
<dbReference type="PANTHER" id="PTHR45737:SF4">
    <property type="entry name" value="VON WILLEBRAND DOMAIN PROTEIN (AFU_ORTHOLOGUE AFUA_4G01160)"/>
    <property type="match status" value="1"/>
</dbReference>
<dbReference type="GeneID" id="37115719"/>
<dbReference type="SUPFAM" id="SSF53300">
    <property type="entry name" value="vWA-like"/>
    <property type="match status" value="1"/>
</dbReference>
<feature type="domain" description="VWFA" evidence="2">
    <location>
        <begin position="316"/>
        <end position="453"/>
    </location>
</feature>
<reference evidence="4 5" key="1">
    <citation type="submission" date="2016-12" db="EMBL/GenBank/DDBJ databases">
        <title>The genomes of Aspergillus section Nigri reveals drivers in fungal speciation.</title>
        <authorList>
            <consortium name="DOE Joint Genome Institute"/>
            <person name="Vesth T.C."/>
            <person name="Nybo J."/>
            <person name="Theobald S."/>
            <person name="Brandl J."/>
            <person name="Frisvad J.C."/>
            <person name="Nielsen K.F."/>
            <person name="Lyhne E.K."/>
            <person name="Kogle M.E."/>
            <person name="Kuo A."/>
            <person name="Riley R."/>
            <person name="Clum A."/>
            <person name="Nolan M."/>
            <person name="Lipzen A."/>
            <person name="Salamov A."/>
            <person name="Henrissat B."/>
            <person name="Wiebenga A."/>
            <person name="De Vries R.P."/>
            <person name="Grigoriev I.V."/>
            <person name="Mortensen U.H."/>
            <person name="Andersen M.R."/>
            <person name="Baker S.E."/>
        </authorList>
    </citation>
    <scope>NUCLEOTIDE SEQUENCE [LARGE SCALE GENOMIC DNA]</scope>
    <source>
        <strain evidence="4 5">CBS 115572</strain>
    </source>
</reference>
<dbReference type="EMBL" id="MSFK01000001">
    <property type="protein sequence ID" value="PWY96498.1"/>
    <property type="molecule type" value="Genomic_DNA"/>
</dbReference>
<dbReference type="SMART" id="SM00609">
    <property type="entry name" value="VIT"/>
    <property type="match status" value="1"/>
</dbReference>
<protein>
    <submittedName>
        <fullName evidence="4">VIT-domain-containing protein</fullName>
    </submittedName>
</protein>
<dbReference type="PROSITE" id="PS50234">
    <property type="entry name" value="VWFA"/>
    <property type="match status" value="1"/>
</dbReference>
<dbReference type="OrthoDB" id="1729737at2759"/>
<evidence type="ECO:0000256" key="1">
    <source>
        <dbReference type="SAM" id="MobiDB-lite"/>
    </source>
</evidence>
<evidence type="ECO:0000259" key="2">
    <source>
        <dbReference type="PROSITE" id="PS50234"/>
    </source>
</evidence>
<dbReference type="SMART" id="SM00327">
    <property type="entry name" value="VWA"/>
    <property type="match status" value="1"/>
</dbReference>
<dbReference type="STRING" id="1450535.A0A317XGN4"/>
<keyword evidence="5" id="KW-1185">Reference proteome</keyword>
<dbReference type="InterPro" id="IPR002035">
    <property type="entry name" value="VWF_A"/>
</dbReference>
<dbReference type="Proteomes" id="UP000246702">
    <property type="component" value="Unassembled WGS sequence"/>
</dbReference>
<name>A0A317XGN4_9EURO</name>
<dbReference type="PANTHER" id="PTHR45737">
    <property type="entry name" value="VON WILLEBRAND FACTOR A DOMAIN-CONTAINING PROTEIN 5A"/>
    <property type="match status" value="1"/>
</dbReference>
<organism evidence="4 5">
    <name type="scientific">Aspergillus sclerotioniger CBS 115572</name>
    <dbReference type="NCBI Taxonomy" id="1450535"/>
    <lineage>
        <taxon>Eukaryota</taxon>
        <taxon>Fungi</taxon>
        <taxon>Dikarya</taxon>
        <taxon>Ascomycota</taxon>
        <taxon>Pezizomycotina</taxon>
        <taxon>Eurotiomycetes</taxon>
        <taxon>Eurotiomycetidae</taxon>
        <taxon>Eurotiales</taxon>
        <taxon>Aspergillaceae</taxon>
        <taxon>Aspergillus</taxon>
        <taxon>Aspergillus subgen. Circumdati</taxon>
    </lineage>
</organism>
<dbReference type="Pfam" id="PF13768">
    <property type="entry name" value="VWA_3"/>
    <property type="match status" value="1"/>
</dbReference>
<dbReference type="InterPro" id="IPR036465">
    <property type="entry name" value="vWFA_dom_sf"/>
</dbReference>
<dbReference type="InterPro" id="IPR013694">
    <property type="entry name" value="VIT"/>
</dbReference>
<feature type="compositionally biased region" description="Polar residues" evidence="1">
    <location>
        <begin position="702"/>
        <end position="714"/>
    </location>
</feature>
<gene>
    <name evidence="4" type="ORF">BO94DRAFT_552113</name>
</gene>
<feature type="region of interest" description="Disordered" evidence="1">
    <location>
        <begin position="698"/>
        <end position="728"/>
    </location>
</feature>
<proteinExistence type="predicted"/>
<accession>A0A317XGN4</accession>
<dbReference type="Pfam" id="PF08487">
    <property type="entry name" value="VIT"/>
    <property type="match status" value="1"/>
</dbReference>
<dbReference type="Gene3D" id="3.40.50.410">
    <property type="entry name" value="von Willebrand factor, type A domain"/>
    <property type="match status" value="1"/>
</dbReference>
<evidence type="ECO:0000313" key="4">
    <source>
        <dbReference type="EMBL" id="PWY96498.1"/>
    </source>
</evidence>
<feature type="domain" description="VIT" evidence="3">
    <location>
        <begin position="24"/>
        <end position="153"/>
    </location>
</feature>
<evidence type="ECO:0000259" key="3">
    <source>
        <dbReference type="PROSITE" id="PS51468"/>
    </source>
</evidence>
<dbReference type="PROSITE" id="PS51468">
    <property type="entry name" value="VIT"/>
    <property type="match status" value="1"/>
</dbReference>